<evidence type="ECO:0000313" key="2">
    <source>
        <dbReference type="EMBL" id="MVQ28638.1"/>
    </source>
</evidence>
<keyword evidence="1" id="KW-1133">Transmembrane helix</keyword>
<protein>
    <submittedName>
        <fullName evidence="2">Uncharacterized protein</fullName>
    </submittedName>
</protein>
<proteinExistence type="predicted"/>
<dbReference type="Proteomes" id="UP000469385">
    <property type="component" value="Unassembled WGS sequence"/>
</dbReference>
<reference evidence="2 3" key="1">
    <citation type="submission" date="2019-12" db="EMBL/GenBank/DDBJ databases">
        <authorList>
            <person name="Huq M.A."/>
        </authorList>
    </citation>
    <scope>NUCLEOTIDE SEQUENCE [LARGE SCALE GENOMIC DNA]</scope>
    <source>
        <strain evidence="2 3">MAH-25</strain>
    </source>
</reference>
<dbReference type="AlphaFoldDB" id="A0A6N8IP78"/>
<accession>A0A6N8IP78</accession>
<feature type="transmembrane region" description="Helical" evidence="1">
    <location>
        <begin position="12"/>
        <end position="28"/>
    </location>
</feature>
<organism evidence="2 3">
    <name type="scientific">Ramlibacter pinisoli</name>
    <dbReference type="NCBI Taxonomy" id="2682844"/>
    <lineage>
        <taxon>Bacteria</taxon>
        <taxon>Pseudomonadati</taxon>
        <taxon>Pseudomonadota</taxon>
        <taxon>Betaproteobacteria</taxon>
        <taxon>Burkholderiales</taxon>
        <taxon>Comamonadaceae</taxon>
        <taxon>Ramlibacter</taxon>
    </lineage>
</organism>
<evidence type="ECO:0000313" key="3">
    <source>
        <dbReference type="Proteomes" id="UP000469385"/>
    </source>
</evidence>
<keyword evidence="1" id="KW-0812">Transmembrane</keyword>
<keyword evidence="3" id="KW-1185">Reference proteome</keyword>
<name>A0A6N8IP78_9BURK</name>
<evidence type="ECO:0000256" key="1">
    <source>
        <dbReference type="SAM" id="Phobius"/>
    </source>
</evidence>
<gene>
    <name evidence="2" type="ORF">GON04_04230</name>
</gene>
<keyword evidence="1" id="KW-0472">Membrane</keyword>
<dbReference type="EMBL" id="WSEL01000003">
    <property type="protein sequence ID" value="MVQ28638.1"/>
    <property type="molecule type" value="Genomic_DNA"/>
</dbReference>
<comment type="caution">
    <text evidence="2">The sequence shown here is derived from an EMBL/GenBank/DDBJ whole genome shotgun (WGS) entry which is preliminary data.</text>
</comment>
<feature type="transmembrane region" description="Helical" evidence="1">
    <location>
        <begin position="40"/>
        <end position="60"/>
    </location>
</feature>
<dbReference type="RefSeq" id="WP_157396716.1">
    <property type="nucleotide sequence ID" value="NZ_WSEL01000003.1"/>
</dbReference>
<sequence>MPLVATSARRQLAMAIMLALAVAGGIIRHEAPNPSTLRDIGTLLLVMWLPAVGNFVGFLMRKIPSGTPPPTHFDPDSPFVAQLRVRLEPGPLPDGFLASLEPVDDLGTLLVGRRGFTIRFDRPVAEWLAAPGSDPVAVECLLPDVALRTLLPGTQVHLLVGTTAVAKGQVVEQVTLPA</sequence>